<accession>A0ABS9BJ84</accession>
<reference evidence="9 10" key="1">
    <citation type="submission" date="2022-01" db="EMBL/GenBank/DDBJ databases">
        <title>Flavihumibacter sp. nov., isolated from sediment of a river.</title>
        <authorList>
            <person name="Liu H."/>
        </authorList>
    </citation>
    <scope>NUCLEOTIDE SEQUENCE [LARGE SCALE GENOMIC DNA]</scope>
    <source>
        <strain evidence="9 10">RY-1</strain>
    </source>
</reference>
<evidence type="ECO:0000256" key="1">
    <source>
        <dbReference type="ARBA" id="ARBA00000971"/>
    </source>
</evidence>
<sequence>MTKTLLFSTAIAASLFAACGSTDYSKTPSGITYKIVEKGSGPQVKIGQFLQVHYTQKINDSTLMTSEGGMPVFTRVDSVGPVYNAAEVFRFLHKGDSVVVVQDVDSLMKQNPMLPPFMKKGDKLYLHLRVADVLDNEQQVQAIQDKEMAGQKDRDQAIVDEYIKKNNISANKIGKGTYVKIDEAGSGAKADSGKYVSVKYRGKLLLTGKEFESTMEPGKDPITFPLGVGQVIPGWDEGIRQFSKGGKGTLYIPGFLSYGSRPGPGGQPNEALMFDIEVVDVHDTMPQPKQNPMMPPVDGKQ</sequence>
<evidence type="ECO:0000259" key="8">
    <source>
        <dbReference type="PROSITE" id="PS50059"/>
    </source>
</evidence>
<keyword evidence="4 5" id="KW-0413">Isomerase</keyword>
<dbReference type="Gene3D" id="3.10.50.40">
    <property type="match status" value="2"/>
</dbReference>
<dbReference type="GO" id="GO:0003755">
    <property type="term" value="F:peptidyl-prolyl cis-trans isomerase activity"/>
    <property type="evidence" value="ECO:0007669"/>
    <property type="project" value="UniProtKB-EC"/>
</dbReference>
<name>A0ABS9BJ84_9BACT</name>
<comment type="similarity">
    <text evidence="2 6">Belongs to the FKBP-type PPIase family.</text>
</comment>
<dbReference type="RefSeq" id="WP_234866109.1">
    <property type="nucleotide sequence ID" value="NZ_JAKEVY010000002.1"/>
</dbReference>
<dbReference type="Proteomes" id="UP001200145">
    <property type="component" value="Unassembled WGS sequence"/>
</dbReference>
<comment type="caution">
    <text evidence="9">The sequence shown here is derived from an EMBL/GenBank/DDBJ whole genome shotgun (WGS) entry which is preliminary data.</text>
</comment>
<feature type="domain" description="PPIase FKBP-type" evidence="8">
    <location>
        <begin position="193"/>
        <end position="282"/>
    </location>
</feature>
<evidence type="ECO:0000313" key="9">
    <source>
        <dbReference type="EMBL" id="MCF1715162.1"/>
    </source>
</evidence>
<feature type="signal peptide" evidence="7">
    <location>
        <begin position="1"/>
        <end position="17"/>
    </location>
</feature>
<feature type="chain" id="PRO_5045758639" description="Peptidyl-prolyl cis-trans isomerase" evidence="7">
    <location>
        <begin position="18"/>
        <end position="301"/>
    </location>
</feature>
<keyword evidence="10" id="KW-1185">Reference proteome</keyword>
<dbReference type="InterPro" id="IPR001179">
    <property type="entry name" value="PPIase_FKBP_dom"/>
</dbReference>
<dbReference type="InterPro" id="IPR046357">
    <property type="entry name" value="PPIase_dom_sf"/>
</dbReference>
<dbReference type="EC" id="5.2.1.8" evidence="6"/>
<evidence type="ECO:0000313" key="10">
    <source>
        <dbReference type="Proteomes" id="UP001200145"/>
    </source>
</evidence>
<protein>
    <recommendedName>
        <fullName evidence="6">Peptidyl-prolyl cis-trans isomerase</fullName>
        <ecNumber evidence="6">5.2.1.8</ecNumber>
    </recommendedName>
</protein>
<keyword evidence="7" id="KW-0732">Signal</keyword>
<proteinExistence type="inferred from homology"/>
<dbReference type="Pfam" id="PF00254">
    <property type="entry name" value="FKBP_C"/>
    <property type="match status" value="1"/>
</dbReference>
<evidence type="ECO:0000256" key="4">
    <source>
        <dbReference type="ARBA" id="ARBA00023235"/>
    </source>
</evidence>
<dbReference type="PANTHER" id="PTHR43811">
    <property type="entry name" value="FKBP-TYPE PEPTIDYL-PROLYL CIS-TRANS ISOMERASE FKPA"/>
    <property type="match status" value="1"/>
</dbReference>
<dbReference type="PROSITE" id="PS50059">
    <property type="entry name" value="FKBP_PPIASE"/>
    <property type="match status" value="1"/>
</dbReference>
<evidence type="ECO:0000256" key="5">
    <source>
        <dbReference type="PROSITE-ProRule" id="PRU00277"/>
    </source>
</evidence>
<keyword evidence="3 5" id="KW-0697">Rotamase</keyword>
<organism evidence="9 10">
    <name type="scientific">Flavihumibacter fluminis</name>
    <dbReference type="NCBI Taxonomy" id="2909236"/>
    <lineage>
        <taxon>Bacteria</taxon>
        <taxon>Pseudomonadati</taxon>
        <taxon>Bacteroidota</taxon>
        <taxon>Chitinophagia</taxon>
        <taxon>Chitinophagales</taxon>
        <taxon>Chitinophagaceae</taxon>
        <taxon>Flavihumibacter</taxon>
    </lineage>
</organism>
<dbReference type="PROSITE" id="PS51257">
    <property type="entry name" value="PROKAR_LIPOPROTEIN"/>
    <property type="match status" value="1"/>
</dbReference>
<evidence type="ECO:0000256" key="6">
    <source>
        <dbReference type="RuleBase" id="RU003915"/>
    </source>
</evidence>
<evidence type="ECO:0000256" key="3">
    <source>
        <dbReference type="ARBA" id="ARBA00023110"/>
    </source>
</evidence>
<evidence type="ECO:0000256" key="7">
    <source>
        <dbReference type="SAM" id="SignalP"/>
    </source>
</evidence>
<comment type="catalytic activity">
    <reaction evidence="1 5 6">
        <text>[protein]-peptidylproline (omega=180) = [protein]-peptidylproline (omega=0)</text>
        <dbReference type="Rhea" id="RHEA:16237"/>
        <dbReference type="Rhea" id="RHEA-COMP:10747"/>
        <dbReference type="Rhea" id="RHEA-COMP:10748"/>
        <dbReference type="ChEBI" id="CHEBI:83833"/>
        <dbReference type="ChEBI" id="CHEBI:83834"/>
        <dbReference type="EC" id="5.2.1.8"/>
    </reaction>
</comment>
<dbReference type="SUPFAM" id="SSF54534">
    <property type="entry name" value="FKBP-like"/>
    <property type="match status" value="2"/>
</dbReference>
<dbReference type="PANTHER" id="PTHR43811:SF19">
    <property type="entry name" value="39 KDA FK506-BINDING NUCLEAR PROTEIN"/>
    <property type="match status" value="1"/>
</dbReference>
<dbReference type="EMBL" id="JAKEVY010000002">
    <property type="protein sequence ID" value="MCF1715162.1"/>
    <property type="molecule type" value="Genomic_DNA"/>
</dbReference>
<evidence type="ECO:0000256" key="2">
    <source>
        <dbReference type="ARBA" id="ARBA00006577"/>
    </source>
</evidence>
<gene>
    <name evidence="9" type="ORF">L0U88_11050</name>
</gene>